<dbReference type="Gene3D" id="2.60.40.1120">
    <property type="entry name" value="Carboxypeptidase-like, regulatory domain"/>
    <property type="match status" value="1"/>
</dbReference>
<proteinExistence type="inferred from homology"/>
<dbReference type="InterPro" id="IPR008969">
    <property type="entry name" value="CarboxyPept-like_regulatory"/>
</dbReference>
<evidence type="ECO:0000256" key="1">
    <source>
        <dbReference type="ARBA" id="ARBA00004571"/>
    </source>
</evidence>
<keyword evidence="11" id="KW-1185">Reference proteome</keyword>
<dbReference type="InterPro" id="IPR023996">
    <property type="entry name" value="TonB-dep_OMP_SusC/RagA"/>
</dbReference>
<dbReference type="Gene3D" id="2.40.170.20">
    <property type="entry name" value="TonB-dependent receptor, beta-barrel domain"/>
    <property type="match status" value="1"/>
</dbReference>
<evidence type="ECO:0000256" key="3">
    <source>
        <dbReference type="ARBA" id="ARBA00022452"/>
    </source>
</evidence>
<dbReference type="InterPro" id="IPR037066">
    <property type="entry name" value="Plug_dom_sf"/>
</dbReference>
<evidence type="ECO:0000256" key="2">
    <source>
        <dbReference type="ARBA" id="ARBA00022448"/>
    </source>
</evidence>
<name>A0ABS7GL59_9BACT</name>
<dbReference type="SUPFAM" id="SSF49464">
    <property type="entry name" value="Carboxypeptidase regulatory domain-like"/>
    <property type="match status" value="1"/>
</dbReference>
<evidence type="ECO:0000256" key="8">
    <source>
        <dbReference type="SAM" id="SignalP"/>
    </source>
</evidence>
<accession>A0ABS7GL59</accession>
<evidence type="ECO:0000259" key="9">
    <source>
        <dbReference type="Pfam" id="PF07715"/>
    </source>
</evidence>
<dbReference type="NCBIfam" id="TIGR04057">
    <property type="entry name" value="SusC_RagA_signa"/>
    <property type="match status" value="1"/>
</dbReference>
<keyword evidence="6 7" id="KW-0998">Cell outer membrane</keyword>
<dbReference type="InterPro" id="IPR039426">
    <property type="entry name" value="TonB-dep_rcpt-like"/>
</dbReference>
<dbReference type="Pfam" id="PF13715">
    <property type="entry name" value="CarbopepD_reg_2"/>
    <property type="match status" value="1"/>
</dbReference>
<keyword evidence="5 7" id="KW-0472">Membrane</keyword>
<feature type="domain" description="TonB-dependent receptor plug" evidence="9">
    <location>
        <begin position="221"/>
        <end position="340"/>
    </location>
</feature>
<gene>
    <name evidence="10" type="ORF">K1Y79_27750</name>
</gene>
<organism evidence="10 11">
    <name type="scientific">Chitinophaga rhizophila</name>
    <dbReference type="NCBI Taxonomy" id="2866212"/>
    <lineage>
        <taxon>Bacteria</taxon>
        <taxon>Pseudomonadati</taxon>
        <taxon>Bacteroidota</taxon>
        <taxon>Chitinophagia</taxon>
        <taxon>Chitinophagales</taxon>
        <taxon>Chitinophagaceae</taxon>
        <taxon>Chitinophaga</taxon>
    </lineage>
</organism>
<evidence type="ECO:0000256" key="5">
    <source>
        <dbReference type="ARBA" id="ARBA00023136"/>
    </source>
</evidence>
<feature type="chain" id="PRO_5046779307" evidence="8">
    <location>
        <begin position="28"/>
        <end position="1091"/>
    </location>
</feature>
<dbReference type="InterPro" id="IPR023997">
    <property type="entry name" value="TonB-dep_OMP_SusC/RagA_CS"/>
</dbReference>
<evidence type="ECO:0000313" key="10">
    <source>
        <dbReference type="EMBL" id="MBW8688161.1"/>
    </source>
</evidence>
<reference evidence="10 11" key="1">
    <citation type="submission" date="2021-08" db="EMBL/GenBank/DDBJ databases">
        <title>The genome sequence of Chitinophaga sp. B61.</title>
        <authorList>
            <person name="Zhang X."/>
        </authorList>
    </citation>
    <scope>NUCLEOTIDE SEQUENCE [LARGE SCALE GENOMIC DNA]</scope>
    <source>
        <strain evidence="10 11">B61</strain>
    </source>
</reference>
<comment type="similarity">
    <text evidence="7">Belongs to the TonB-dependent receptor family.</text>
</comment>
<evidence type="ECO:0000256" key="6">
    <source>
        <dbReference type="ARBA" id="ARBA00023237"/>
    </source>
</evidence>
<dbReference type="Pfam" id="PF07715">
    <property type="entry name" value="Plug"/>
    <property type="match status" value="1"/>
</dbReference>
<dbReference type="Gene3D" id="2.170.130.10">
    <property type="entry name" value="TonB-dependent receptor, plug domain"/>
    <property type="match status" value="1"/>
</dbReference>
<keyword evidence="8" id="KW-0732">Signal</keyword>
<dbReference type="SUPFAM" id="SSF56935">
    <property type="entry name" value="Porins"/>
    <property type="match status" value="1"/>
</dbReference>
<keyword evidence="3 7" id="KW-1134">Transmembrane beta strand</keyword>
<sequence length="1091" mass="120552">MRISTPRSNLLVRFLSVFLFVFTSAFAELDQTGKQKVTVIAADATLESVFKQIEKQTGLRFMYATEAIDIRDRISVNFDKVALDDVLGEVLGKRGLEWLYRDGVISLKRVIAPVSKPSSFLEAQITLKGKVMDEKGTPIPGATIQLKGTTKGTTTDNNGHFVLEDVPEGAMLIVSFMGFTTKEAKAIANPMNIYLAESVNNLKTTIVRGYYRESEYYRIGNATTVTAADIEKQPVSDPLLALQGRVPGMTITQTTGVQGGEVKVQIRGRNSLNSGVVPLFVIDGIPYSPAITAPVFTSFGAIGNVLSALSFINPRDIETIDILKDADATAIYGSRGANGVVLITTKKGNIGKTKVDLSFTRGISKLIRKRRLMNTSQYLQMRYEAFRNDNVIPSADKYDIGFAPDLKVWDTARYTDWQKELLGQTGSYADLQVSVNGGNTNVQYLIAGNYHKETTIFPGNFFSGNGGAHFNITGTSTDMKLRTSLTGSYSRRKTNLPGVDLARHVNLPPNAPEIYDSAGRLNWANSTWENPFSNLISNKLDANTSNLVTSLNINYFIVPKLALSGSLGYNELRNDNFSGFLIAGSAPEFQSVTSARAIYSTTLSKSWNFEPQLSYNAKIGNGNLSALAGATLLGNDFSQQTIVASGIQDDALIRNPAAASEYSVRDSNSKYKYLAIFGRLSYIFRDKYLVNFTMRRDGSSRFGPRSQFASFGSLATGWIFTQEKFVSRTLPFLSYGKLRMSYGTTGNDQIGDYQYLDRYNFQDMRYHGVKGLEVIGIFNPDFSWELTRKFEMGIEIGFLNDRIFFSNSFYRNRSSKQLIGYPLPSMTGAGYITGNLPAVIQNAGLEILIRSKNVSSKDLDWTTSFNISLNRNKLRSFSGIGAVSATVGKSLSTIDVNRYLGVDPQIGTYLFSDKDGSPTIVEGAARIASIDINPKYSGGIQNSIRYRSFQVDCFIQYVRQVGASGVLDPSAIPGMAKNQSTALLDRWTQKGDISTYQKYSQNYELINSYLGHLSSDKGYEDASFIRCKNISISWTLPTLLLNRIHIDHCRIYVQGQNLFTFTKYSGWDPETQSMTAIPPLRVVACGGQITF</sequence>
<dbReference type="InterPro" id="IPR012910">
    <property type="entry name" value="Plug_dom"/>
</dbReference>
<dbReference type="NCBIfam" id="TIGR04056">
    <property type="entry name" value="OMP_RagA_SusC"/>
    <property type="match status" value="1"/>
</dbReference>
<dbReference type="InterPro" id="IPR036942">
    <property type="entry name" value="Beta-barrel_TonB_sf"/>
</dbReference>
<dbReference type="PROSITE" id="PS52016">
    <property type="entry name" value="TONB_DEPENDENT_REC_3"/>
    <property type="match status" value="1"/>
</dbReference>
<evidence type="ECO:0000313" key="11">
    <source>
        <dbReference type="Proteomes" id="UP000812961"/>
    </source>
</evidence>
<evidence type="ECO:0000256" key="4">
    <source>
        <dbReference type="ARBA" id="ARBA00022692"/>
    </source>
</evidence>
<comment type="caution">
    <text evidence="10">The sequence shown here is derived from an EMBL/GenBank/DDBJ whole genome shotgun (WGS) entry which is preliminary data.</text>
</comment>
<dbReference type="RefSeq" id="WP_220253481.1">
    <property type="nucleotide sequence ID" value="NZ_JAICCF010000006.1"/>
</dbReference>
<keyword evidence="4 7" id="KW-0812">Transmembrane</keyword>
<dbReference type="EMBL" id="JAICCF010000006">
    <property type="protein sequence ID" value="MBW8688161.1"/>
    <property type="molecule type" value="Genomic_DNA"/>
</dbReference>
<feature type="signal peptide" evidence="8">
    <location>
        <begin position="1"/>
        <end position="27"/>
    </location>
</feature>
<protein>
    <submittedName>
        <fullName evidence="10">SusC/RagA family TonB-linked outer membrane protein</fullName>
    </submittedName>
</protein>
<keyword evidence="2 7" id="KW-0813">Transport</keyword>
<comment type="subcellular location">
    <subcellularLocation>
        <location evidence="1 7">Cell outer membrane</location>
        <topology evidence="1 7">Multi-pass membrane protein</topology>
    </subcellularLocation>
</comment>
<dbReference type="Proteomes" id="UP000812961">
    <property type="component" value="Unassembled WGS sequence"/>
</dbReference>
<evidence type="ECO:0000256" key="7">
    <source>
        <dbReference type="PROSITE-ProRule" id="PRU01360"/>
    </source>
</evidence>